<keyword evidence="1" id="KW-1133">Transmembrane helix</keyword>
<comment type="caution">
    <text evidence="2">The sequence shown here is derived from an EMBL/GenBank/DDBJ whole genome shotgun (WGS) entry which is preliminary data.</text>
</comment>
<accession>A0AAV5SN22</accession>
<dbReference type="Proteomes" id="UP001432027">
    <property type="component" value="Unassembled WGS sequence"/>
</dbReference>
<gene>
    <name evidence="2" type="ORF">PENTCL1PPCAC_3724</name>
</gene>
<dbReference type="PANTHER" id="PTHR45907">
    <property type="entry name" value="SERPENTINE RECEPTOR, CLASS J"/>
    <property type="match status" value="1"/>
</dbReference>
<feature type="transmembrane region" description="Helical" evidence="1">
    <location>
        <begin position="34"/>
        <end position="53"/>
    </location>
</feature>
<evidence type="ECO:0008006" key="4">
    <source>
        <dbReference type="Google" id="ProtNLM"/>
    </source>
</evidence>
<dbReference type="SUPFAM" id="SSF81321">
    <property type="entry name" value="Family A G protein-coupled receptor-like"/>
    <property type="match status" value="1"/>
</dbReference>
<keyword evidence="3" id="KW-1185">Reference proteome</keyword>
<keyword evidence="1" id="KW-0812">Transmembrane</keyword>
<protein>
    <recommendedName>
        <fullName evidence="4">G protein-coupled receptor</fullName>
    </recommendedName>
</protein>
<evidence type="ECO:0000256" key="1">
    <source>
        <dbReference type="SAM" id="Phobius"/>
    </source>
</evidence>
<feature type="non-terminal residue" evidence="2">
    <location>
        <position position="1"/>
    </location>
</feature>
<keyword evidence="1" id="KW-0472">Membrane</keyword>
<feature type="transmembrane region" description="Helical" evidence="1">
    <location>
        <begin position="116"/>
        <end position="135"/>
    </location>
</feature>
<feature type="transmembrane region" description="Helical" evidence="1">
    <location>
        <begin position="73"/>
        <end position="96"/>
    </location>
</feature>
<feature type="transmembrane region" description="Helical" evidence="1">
    <location>
        <begin position="230"/>
        <end position="256"/>
    </location>
</feature>
<name>A0AAV5SN22_9BILA</name>
<proteinExistence type="predicted"/>
<dbReference type="AlphaFoldDB" id="A0AAV5SN22"/>
<evidence type="ECO:0000313" key="2">
    <source>
        <dbReference type="EMBL" id="GMS81549.1"/>
    </source>
</evidence>
<feature type="transmembrane region" description="Helical" evidence="1">
    <location>
        <begin position="181"/>
        <end position="210"/>
    </location>
</feature>
<feature type="transmembrane region" description="Helical" evidence="1">
    <location>
        <begin position="268"/>
        <end position="288"/>
    </location>
</feature>
<sequence length="311" mass="35586">VLNSILSVAGLILNLVLMYAIRRFSKSHFGTYKYLLTIFTLNDLFLVLLHVMVHPVNWSIEKEHSTLWAIVKSFQRVTALYVGFQSVPFSLLAIHFLYRYWSVCRPHRIELFSNKIFVLFLASLIAGGVISWYFLCLFCSEGHDVTIAKEILVSEYEIKYEKRVENAWVILDNWRDGKFDLTLFVVTLLMDAITILSLIFTFSFAILTFYHIAKSDKMSIQATALQQKLLIALCAQASVPFVFVYAPFLVCINLPFLGIPGNTFYPDLVAPIFTCFPVWDGFIIIVLIQDYRKGLLGMIRKPPPVAPSTML</sequence>
<organism evidence="2 3">
    <name type="scientific">Pristionchus entomophagus</name>
    <dbReference type="NCBI Taxonomy" id="358040"/>
    <lineage>
        <taxon>Eukaryota</taxon>
        <taxon>Metazoa</taxon>
        <taxon>Ecdysozoa</taxon>
        <taxon>Nematoda</taxon>
        <taxon>Chromadorea</taxon>
        <taxon>Rhabditida</taxon>
        <taxon>Rhabditina</taxon>
        <taxon>Diplogasteromorpha</taxon>
        <taxon>Diplogasteroidea</taxon>
        <taxon>Neodiplogasteridae</taxon>
        <taxon>Pristionchus</taxon>
    </lineage>
</organism>
<feature type="non-terminal residue" evidence="2">
    <location>
        <position position="311"/>
    </location>
</feature>
<dbReference type="InterPro" id="IPR019423">
    <property type="entry name" value="7TM_GPCR_serpentine_rcpt_Srj"/>
</dbReference>
<dbReference type="EMBL" id="BTSX01000001">
    <property type="protein sequence ID" value="GMS81549.1"/>
    <property type="molecule type" value="Genomic_DNA"/>
</dbReference>
<dbReference type="Gene3D" id="1.20.1070.10">
    <property type="entry name" value="Rhodopsin 7-helix transmembrane proteins"/>
    <property type="match status" value="1"/>
</dbReference>
<dbReference type="InterPro" id="IPR019428">
    <property type="entry name" value="7TM_GPCR_serpentine_rcpt_Str"/>
</dbReference>
<dbReference type="PANTHER" id="PTHR45907:SF16">
    <property type="entry name" value="SERPENTINE RECEPTOR, CLASS J"/>
    <property type="match status" value="1"/>
</dbReference>
<reference evidence="2" key="1">
    <citation type="submission" date="2023-10" db="EMBL/GenBank/DDBJ databases">
        <title>Genome assembly of Pristionchus species.</title>
        <authorList>
            <person name="Yoshida K."/>
            <person name="Sommer R.J."/>
        </authorList>
    </citation>
    <scope>NUCLEOTIDE SEQUENCE</scope>
    <source>
        <strain evidence="2">RS0144</strain>
    </source>
</reference>
<feature type="transmembrane region" description="Helical" evidence="1">
    <location>
        <begin position="6"/>
        <end position="22"/>
    </location>
</feature>
<dbReference type="Pfam" id="PF10326">
    <property type="entry name" value="7TM_GPCR_Str"/>
    <property type="match status" value="1"/>
</dbReference>
<evidence type="ECO:0000313" key="3">
    <source>
        <dbReference type="Proteomes" id="UP001432027"/>
    </source>
</evidence>